<proteinExistence type="predicted"/>
<feature type="region of interest" description="Disordered" evidence="1">
    <location>
        <begin position="1"/>
        <end position="22"/>
    </location>
</feature>
<feature type="transmembrane region" description="Helical" evidence="2">
    <location>
        <begin position="69"/>
        <end position="93"/>
    </location>
</feature>
<dbReference type="PANTHER" id="PTHR30569">
    <property type="entry name" value="CYTOSINE TRANSPORTER CODB"/>
    <property type="match status" value="1"/>
</dbReference>
<feature type="transmembrane region" description="Helical" evidence="2">
    <location>
        <begin position="150"/>
        <end position="173"/>
    </location>
</feature>
<accession>A0AAU7KI45</accession>
<feature type="compositionally biased region" description="Low complexity" evidence="1">
    <location>
        <begin position="1"/>
        <end position="17"/>
    </location>
</feature>
<dbReference type="RefSeq" id="WP_108131839.1">
    <property type="nucleotide sequence ID" value="NZ_CP098827.1"/>
</dbReference>
<organism evidence="3">
    <name type="scientific">Halomonas sp. RT37</name>
    <dbReference type="NCBI Taxonomy" id="2950872"/>
    <lineage>
        <taxon>Bacteria</taxon>
        <taxon>Pseudomonadati</taxon>
        <taxon>Pseudomonadota</taxon>
        <taxon>Gammaproteobacteria</taxon>
        <taxon>Oceanospirillales</taxon>
        <taxon>Halomonadaceae</taxon>
        <taxon>Halomonas</taxon>
    </lineage>
</organism>
<dbReference type="GO" id="GO:0015209">
    <property type="term" value="F:cytosine transmembrane transporter activity"/>
    <property type="evidence" value="ECO:0007669"/>
    <property type="project" value="InterPro"/>
</dbReference>
<feature type="transmembrane region" description="Helical" evidence="2">
    <location>
        <begin position="237"/>
        <end position="257"/>
    </location>
</feature>
<feature type="transmembrane region" description="Helical" evidence="2">
    <location>
        <begin position="278"/>
        <end position="301"/>
    </location>
</feature>
<dbReference type="PANTHER" id="PTHR30569:SF0">
    <property type="entry name" value="CYTOSINE PERMEASE"/>
    <property type="match status" value="1"/>
</dbReference>
<gene>
    <name evidence="3" type="ORF">NFG58_00970</name>
</gene>
<feature type="transmembrane region" description="Helical" evidence="2">
    <location>
        <begin position="355"/>
        <end position="375"/>
    </location>
</feature>
<feature type="transmembrane region" description="Helical" evidence="2">
    <location>
        <begin position="447"/>
        <end position="464"/>
    </location>
</feature>
<reference evidence="3" key="1">
    <citation type="submission" date="2022-06" db="EMBL/GenBank/DDBJ databases">
        <title>A novel DMS-producing enzyme.</title>
        <authorList>
            <person name="Zhang Y."/>
        </authorList>
    </citation>
    <scope>NUCLEOTIDE SEQUENCE</scope>
    <source>
        <strain evidence="3">RT37</strain>
    </source>
</reference>
<name>A0AAU7KI45_9GAMM</name>
<feature type="transmembrane region" description="Helical" evidence="2">
    <location>
        <begin position="508"/>
        <end position="528"/>
    </location>
</feature>
<dbReference type="EMBL" id="CP098827">
    <property type="protein sequence ID" value="XBO71327.1"/>
    <property type="molecule type" value="Genomic_DNA"/>
</dbReference>
<protein>
    <recommendedName>
        <fullName evidence="4">Nucleoside transporter</fullName>
    </recommendedName>
</protein>
<keyword evidence="2" id="KW-1133">Transmembrane helix</keyword>
<evidence type="ECO:0000313" key="3">
    <source>
        <dbReference type="EMBL" id="XBO71327.1"/>
    </source>
</evidence>
<dbReference type="InterPro" id="IPR030191">
    <property type="entry name" value="CodB"/>
</dbReference>
<dbReference type="GO" id="GO:0005886">
    <property type="term" value="C:plasma membrane"/>
    <property type="evidence" value="ECO:0007669"/>
    <property type="project" value="TreeGrafter"/>
</dbReference>
<evidence type="ECO:0000256" key="2">
    <source>
        <dbReference type="SAM" id="Phobius"/>
    </source>
</evidence>
<evidence type="ECO:0000256" key="1">
    <source>
        <dbReference type="SAM" id="MobiDB-lite"/>
    </source>
</evidence>
<evidence type="ECO:0008006" key="4">
    <source>
        <dbReference type="Google" id="ProtNLM"/>
    </source>
</evidence>
<feature type="transmembrane region" description="Helical" evidence="2">
    <location>
        <begin position="313"/>
        <end position="334"/>
    </location>
</feature>
<sequence length="576" mass="62431">MSTEAAGAQATATADDNAQSEELEYQRIPPSRQLSGKYFLGAYSGEHVAGTEFVIGAALVTLGVSTGDLIWGLILGNFMAVLSWAWICSPVATRTRMTVYWFLARLAGKKISTVYNILNGVFYAVIAGAMITVSASAFRVLTDIPPQVGLYPTSASFVILALLVGAFTVWLTLKGFKRIANFSTVCAPWMAIMFLVSGILSIPIVTHLGAEQGIDGLGNVLGALVWTGVTPEGEPGINMWVIAAWAWGINLPMHLGMSDMSILRFARKSSYGYFSASGMYIGHFMAWVCAGILGATSAMLLKEAMVDLDPGAIAFRLLGAMGLVAVVIAGWTTSIPSLYRSGLAFQAVFHRHKPFNVALVVGAATTVVACFPFVFGSLLNVLSYFVMMMAPIGAIIAAEHFLLPRLSIRPLWREHQGLEDNRPAMLTWAIGVILGVVLIALPQVHLFVVFLPVWTLSFLLYPLLCRRMGANTESGIDYYEEAYGPVDPPELPGESPQAQPAVNRRDPLYLISFACLVIIILAALWSWTGDNAAVVDYVETFKWLVIPLSLVYFVCASIWIHRRRPAAALAADDPHV</sequence>
<dbReference type="Gene3D" id="1.10.4160.10">
    <property type="entry name" value="Hydantoin permease"/>
    <property type="match status" value="1"/>
</dbReference>
<keyword evidence="2" id="KW-0472">Membrane</keyword>
<feature type="transmembrane region" description="Helical" evidence="2">
    <location>
        <begin position="540"/>
        <end position="560"/>
    </location>
</feature>
<keyword evidence="2" id="KW-0812">Transmembrane</keyword>
<feature type="transmembrane region" description="Helical" evidence="2">
    <location>
        <begin position="424"/>
        <end position="441"/>
    </location>
</feature>
<feature type="transmembrane region" description="Helical" evidence="2">
    <location>
        <begin position="185"/>
        <end position="205"/>
    </location>
</feature>
<feature type="transmembrane region" description="Helical" evidence="2">
    <location>
        <begin position="114"/>
        <end position="138"/>
    </location>
</feature>
<dbReference type="AlphaFoldDB" id="A0AAU7KI45"/>
<feature type="transmembrane region" description="Helical" evidence="2">
    <location>
        <begin position="381"/>
        <end position="403"/>
    </location>
</feature>